<reference evidence="1 2" key="1">
    <citation type="journal article" date="2010" name="Nature">
        <title>Genome sequencing and analysis of the model grass Brachypodium distachyon.</title>
        <authorList>
            <consortium name="International Brachypodium Initiative"/>
        </authorList>
    </citation>
    <scope>NUCLEOTIDE SEQUENCE [LARGE SCALE GENOMIC DNA]</scope>
    <source>
        <strain evidence="1 2">Bd21</strain>
    </source>
</reference>
<dbReference type="InParanoid" id="A0A2K2CSS0"/>
<accession>A0A2K2CSS0</accession>
<sequence>MQCCSMINLDKIVMGPNVWCVLEPIVATSRHWFAFLSCVAAILNALRTRGVPRSWLSAIARRQRWHPGSGTEQFRRWKSKMGERLGEVHALVSAASWEGRGKSMSSVASWEGMDKP</sequence>
<reference evidence="1" key="2">
    <citation type="submission" date="2017-06" db="EMBL/GenBank/DDBJ databases">
        <title>WGS assembly of Brachypodium distachyon.</title>
        <authorList>
            <consortium name="The International Brachypodium Initiative"/>
            <person name="Lucas S."/>
            <person name="Harmon-Smith M."/>
            <person name="Lail K."/>
            <person name="Tice H."/>
            <person name="Grimwood J."/>
            <person name="Bruce D."/>
            <person name="Barry K."/>
            <person name="Shu S."/>
            <person name="Lindquist E."/>
            <person name="Wang M."/>
            <person name="Pitluck S."/>
            <person name="Vogel J.P."/>
            <person name="Garvin D.F."/>
            <person name="Mockler T.C."/>
            <person name="Schmutz J."/>
            <person name="Rokhsar D."/>
            <person name="Bevan M.W."/>
        </authorList>
    </citation>
    <scope>NUCLEOTIDE SEQUENCE</scope>
    <source>
        <strain evidence="1">Bd21</strain>
    </source>
</reference>
<evidence type="ECO:0000313" key="3">
    <source>
        <dbReference type="Proteomes" id="UP000008810"/>
    </source>
</evidence>
<dbReference type="ExpressionAtlas" id="A0A2K2CSS0">
    <property type="expression patterns" value="baseline and differential"/>
</dbReference>
<evidence type="ECO:0000313" key="1">
    <source>
        <dbReference type="EMBL" id="PNT65070.1"/>
    </source>
</evidence>
<reference evidence="2" key="3">
    <citation type="submission" date="2018-08" db="UniProtKB">
        <authorList>
            <consortium name="EnsemblPlants"/>
        </authorList>
    </citation>
    <scope>IDENTIFICATION</scope>
    <source>
        <strain evidence="2">cv. Bd21</strain>
    </source>
</reference>
<dbReference type="AlphaFoldDB" id="A0A2K2CSS0"/>
<proteinExistence type="predicted"/>
<name>A0A2K2CSS0_BRADI</name>
<organism evidence="1">
    <name type="scientific">Brachypodium distachyon</name>
    <name type="common">Purple false brome</name>
    <name type="synonym">Trachynia distachya</name>
    <dbReference type="NCBI Taxonomy" id="15368"/>
    <lineage>
        <taxon>Eukaryota</taxon>
        <taxon>Viridiplantae</taxon>
        <taxon>Streptophyta</taxon>
        <taxon>Embryophyta</taxon>
        <taxon>Tracheophyta</taxon>
        <taxon>Spermatophyta</taxon>
        <taxon>Magnoliopsida</taxon>
        <taxon>Liliopsida</taxon>
        <taxon>Poales</taxon>
        <taxon>Poaceae</taxon>
        <taxon>BOP clade</taxon>
        <taxon>Pooideae</taxon>
        <taxon>Stipodae</taxon>
        <taxon>Brachypodieae</taxon>
        <taxon>Brachypodium</taxon>
    </lineage>
</organism>
<protein>
    <submittedName>
        <fullName evidence="1 2">Uncharacterized protein</fullName>
    </submittedName>
</protein>
<dbReference type="EMBL" id="CM000883">
    <property type="protein sequence ID" value="PNT65070.1"/>
    <property type="molecule type" value="Genomic_DNA"/>
</dbReference>
<gene>
    <name evidence="1" type="ORF">BRADI_4g36981v3</name>
</gene>
<dbReference type="Gramene" id="PNT65070">
    <property type="protein sequence ID" value="PNT65070"/>
    <property type="gene ID" value="BRADI_4g36981v3"/>
</dbReference>
<keyword evidence="3" id="KW-1185">Reference proteome</keyword>
<evidence type="ECO:0000313" key="2">
    <source>
        <dbReference type="EnsemblPlants" id="PNT65070"/>
    </source>
</evidence>
<dbReference type="EnsemblPlants" id="PNT65070">
    <property type="protein sequence ID" value="PNT65070"/>
    <property type="gene ID" value="BRADI_4g36981v3"/>
</dbReference>
<dbReference type="Proteomes" id="UP000008810">
    <property type="component" value="Chromosome 4"/>
</dbReference>